<evidence type="ECO:0000256" key="1">
    <source>
        <dbReference type="ARBA" id="ARBA00005519"/>
    </source>
</evidence>
<dbReference type="InterPro" id="IPR013319">
    <property type="entry name" value="GH11/12"/>
</dbReference>
<keyword evidence="2" id="KW-0624">Polysaccharide degradation</keyword>
<reference evidence="5" key="1">
    <citation type="submission" date="2017-03" db="EMBL/GenBank/DDBJ databases">
        <title>Genomes of endolithic fungi from Antarctica.</title>
        <authorList>
            <person name="Coleine C."/>
            <person name="Masonjones S."/>
            <person name="Stajich J.E."/>
        </authorList>
    </citation>
    <scope>NUCLEOTIDE SEQUENCE [LARGE SCALE GENOMIC DNA]</scope>
    <source>
        <strain evidence="5">CCFEE 5527</strain>
    </source>
</reference>
<keyword evidence="3" id="KW-0732">Signal</keyword>
<accession>A0A1V8TIZ4</accession>
<feature type="chain" id="PRO_5012641724" evidence="3">
    <location>
        <begin position="19"/>
        <end position="286"/>
    </location>
</feature>
<dbReference type="InParanoid" id="A0A1V8TIZ4"/>
<keyword evidence="2" id="KW-0326">Glycosidase</keyword>
<dbReference type="InterPro" id="IPR013320">
    <property type="entry name" value="ConA-like_dom_sf"/>
</dbReference>
<keyword evidence="2" id="KW-0119">Carbohydrate metabolism</keyword>
<keyword evidence="2" id="KW-0378">Hydrolase</keyword>
<evidence type="ECO:0000256" key="3">
    <source>
        <dbReference type="SAM" id="SignalP"/>
    </source>
</evidence>
<name>A0A1V8TIZ4_9PEZI</name>
<evidence type="ECO:0000256" key="2">
    <source>
        <dbReference type="RuleBase" id="RU361163"/>
    </source>
</evidence>
<dbReference type="Proteomes" id="UP000192596">
    <property type="component" value="Unassembled WGS sequence"/>
</dbReference>
<dbReference type="EMBL" id="NAJO01000007">
    <property type="protein sequence ID" value="OQO11264.1"/>
    <property type="molecule type" value="Genomic_DNA"/>
</dbReference>
<sequence length="286" mass="30991">MPSLYIALLAVLPLTTLAHPTPEAEPELVKRAQQCGQYQTQTLGSYTLATNGWGWSYGTGSQCAETLSLTGNTIAWDTTWTWSGGNTNVKSYTNVQRGFTQKQLSAYTSMPTAWNWTYTGTNLRANAAYDTFVGSSANGANLFEVMVWLGLYGGTSVSPLSANGYPFTPIATPTIGGTAFDLAYGLNGNVKVYSFVAHSRAATTYSGDFLAFYKYLATNYASNGFSLSLYLQNFQAGTEVFTGSSAKLTTTGIKKEEIREHLAELKQSATTLHSILQVHMYTPAPR</sequence>
<dbReference type="GO" id="GO:0000272">
    <property type="term" value="P:polysaccharide catabolic process"/>
    <property type="evidence" value="ECO:0007669"/>
    <property type="project" value="UniProtKB-KW"/>
</dbReference>
<evidence type="ECO:0000313" key="5">
    <source>
        <dbReference type="Proteomes" id="UP000192596"/>
    </source>
</evidence>
<dbReference type="AlphaFoldDB" id="A0A1V8TIZ4"/>
<dbReference type="SUPFAM" id="SSF49899">
    <property type="entry name" value="Concanavalin A-like lectins/glucanases"/>
    <property type="match status" value="1"/>
</dbReference>
<dbReference type="GO" id="GO:0008810">
    <property type="term" value="F:cellulase activity"/>
    <property type="evidence" value="ECO:0007669"/>
    <property type="project" value="InterPro"/>
</dbReference>
<protein>
    <submittedName>
        <fullName evidence="4">Uncharacterized protein</fullName>
    </submittedName>
</protein>
<feature type="signal peptide" evidence="3">
    <location>
        <begin position="1"/>
        <end position="18"/>
    </location>
</feature>
<proteinExistence type="inferred from homology"/>
<keyword evidence="5" id="KW-1185">Reference proteome</keyword>
<organism evidence="4 5">
    <name type="scientific">Cryoendolithus antarcticus</name>
    <dbReference type="NCBI Taxonomy" id="1507870"/>
    <lineage>
        <taxon>Eukaryota</taxon>
        <taxon>Fungi</taxon>
        <taxon>Dikarya</taxon>
        <taxon>Ascomycota</taxon>
        <taxon>Pezizomycotina</taxon>
        <taxon>Dothideomycetes</taxon>
        <taxon>Dothideomycetidae</taxon>
        <taxon>Cladosporiales</taxon>
        <taxon>Cladosporiaceae</taxon>
        <taxon>Cryoendolithus</taxon>
    </lineage>
</organism>
<dbReference type="PANTHER" id="PTHR34002">
    <property type="entry name" value="BLR1656 PROTEIN"/>
    <property type="match status" value="1"/>
</dbReference>
<dbReference type="OrthoDB" id="95118at2759"/>
<comment type="caution">
    <text evidence="4">The sequence shown here is derived from an EMBL/GenBank/DDBJ whole genome shotgun (WGS) entry which is preliminary data.</text>
</comment>
<dbReference type="InterPro" id="IPR002594">
    <property type="entry name" value="GH12"/>
</dbReference>
<dbReference type="STRING" id="1507870.A0A1V8TIZ4"/>
<dbReference type="Pfam" id="PF01670">
    <property type="entry name" value="Glyco_hydro_12"/>
    <property type="match status" value="1"/>
</dbReference>
<dbReference type="Gene3D" id="2.60.120.180">
    <property type="match status" value="1"/>
</dbReference>
<dbReference type="PANTHER" id="PTHR34002:SF9">
    <property type="entry name" value="XYLOGLUCAN-SPECIFIC ENDO-BETA-1,4-GLUCANASE A"/>
    <property type="match status" value="1"/>
</dbReference>
<gene>
    <name evidence="4" type="ORF">B0A48_05520</name>
</gene>
<evidence type="ECO:0000313" key="4">
    <source>
        <dbReference type="EMBL" id="OQO11264.1"/>
    </source>
</evidence>
<comment type="similarity">
    <text evidence="1 2">Belongs to the glycosyl hydrolase 12 (cellulase H) family.</text>
</comment>